<evidence type="ECO:0000313" key="2">
    <source>
        <dbReference type="EMBL" id="GMS78151.1"/>
    </source>
</evidence>
<accession>A0AAV5S653</accession>
<feature type="non-terminal residue" evidence="2">
    <location>
        <position position="1"/>
    </location>
</feature>
<keyword evidence="3" id="KW-1185">Reference proteome</keyword>
<reference evidence="2" key="1">
    <citation type="submission" date="2023-10" db="EMBL/GenBank/DDBJ databases">
        <title>Genome assembly of Pristionchus species.</title>
        <authorList>
            <person name="Yoshida K."/>
            <person name="Sommer R.J."/>
        </authorList>
    </citation>
    <scope>NUCLEOTIDE SEQUENCE</scope>
    <source>
        <strain evidence="2">RS0144</strain>
    </source>
</reference>
<feature type="region of interest" description="Disordered" evidence="1">
    <location>
        <begin position="1"/>
        <end position="58"/>
    </location>
</feature>
<name>A0AAV5S653_9BILA</name>
<dbReference type="AlphaFoldDB" id="A0AAV5S653"/>
<evidence type="ECO:0000256" key="1">
    <source>
        <dbReference type="SAM" id="MobiDB-lite"/>
    </source>
</evidence>
<proteinExistence type="predicted"/>
<sequence>CLPGLSLSTSQHVSSRLAKRESGRGQTVSWGRGLGDGSSAHKKRPRLGNPWTSHPSSSSRFFKMKQYLLVITLSSLSLVNARHHHKYLSAIMQAPGEAPAGEEGHALTRLADPLFHTVALTASNSNFDEQLHSRYGRVMPIHAIITENEAPTTISINFTAGEAPPLPHLEATFVFTHGEWKHTLRYAVDVEMGKWCKDVSRDRTVMLCMPGPGTLGPLLLPSFSDFPSLTHFRTISASLQIHFSTGQLVLQASFDLEVRPAPPTPARDDEYDFFQ</sequence>
<dbReference type="Proteomes" id="UP001432027">
    <property type="component" value="Unassembled WGS sequence"/>
</dbReference>
<evidence type="ECO:0000313" key="3">
    <source>
        <dbReference type="Proteomes" id="UP001432027"/>
    </source>
</evidence>
<feature type="compositionally biased region" description="Polar residues" evidence="1">
    <location>
        <begin position="1"/>
        <end position="14"/>
    </location>
</feature>
<dbReference type="EMBL" id="BTSX01000001">
    <property type="protein sequence ID" value="GMS78151.1"/>
    <property type="molecule type" value="Genomic_DNA"/>
</dbReference>
<organism evidence="2 3">
    <name type="scientific">Pristionchus entomophagus</name>
    <dbReference type="NCBI Taxonomy" id="358040"/>
    <lineage>
        <taxon>Eukaryota</taxon>
        <taxon>Metazoa</taxon>
        <taxon>Ecdysozoa</taxon>
        <taxon>Nematoda</taxon>
        <taxon>Chromadorea</taxon>
        <taxon>Rhabditida</taxon>
        <taxon>Rhabditina</taxon>
        <taxon>Diplogasteromorpha</taxon>
        <taxon>Diplogasteroidea</taxon>
        <taxon>Neodiplogasteridae</taxon>
        <taxon>Pristionchus</taxon>
    </lineage>
</organism>
<gene>
    <name evidence="2" type="ORF">PENTCL1PPCAC_326</name>
</gene>
<protein>
    <submittedName>
        <fullName evidence="2">Uncharacterized protein</fullName>
    </submittedName>
</protein>
<comment type="caution">
    <text evidence="2">The sequence shown here is derived from an EMBL/GenBank/DDBJ whole genome shotgun (WGS) entry which is preliminary data.</text>
</comment>